<dbReference type="SMART" id="SM00914">
    <property type="entry name" value="IDEAL"/>
    <property type="match status" value="1"/>
</dbReference>
<dbReference type="EMBL" id="FJNB01000001">
    <property type="protein sequence ID" value="CZQ82134.1"/>
    <property type="molecule type" value="Genomic_DNA"/>
</dbReference>
<dbReference type="Gene3D" id="3.40.1530.30">
    <property type="entry name" value="Uncharacterised family UPF0302, N-terminal domain"/>
    <property type="match status" value="1"/>
</dbReference>
<evidence type="ECO:0000313" key="5">
    <source>
        <dbReference type="Proteomes" id="UP000076878"/>
    </source>
</evidence>
<evidence type="ECO:0000313" key="3">
    <source>
        <dbReference type="EMBL" id="CZQ82134.1"/>
    </source>
</evidence>
<dbReference type="InterPro" id="IPR027393">
    <property type="entry name" value="Virus_scaffolding_prot_C"/>
</dbReference>
<comment type="similarity">
    <text evidence="1">Belongs to the UPF0302 family.</text>
</comment>
<sequence length="183" mass="22147">MMNPTLEEKKNFISWFIQNYQLKRRESLWILNYLLNHEILLKNIHLIEDVHTTNRGMGFAVVGNPKEAFMYYKDGKTFEDPEQAFHDLRLNWKEDFYLELFFDQSYQVLSFFGVLEDNPYIQESEIFDKELEQIVEKSLEKLAVKDRIHYLKKQIDTALIQYDEASFRKFTKELKELEEKNTI</sequence>
<feature type="domain" description="IDEAL" evidence="2">
    <location>
        <begin position="138"/>
        <end position="174"/>
    </location>
</feature>
<evidence type="ECO:0000259" key="2">
    <source>
        <dbReference type="SMART" id="SM00914"/>
    </source>
</evidence>
<dbReference type="HAMAP" id="MF_00760">
    <property type="entry name" value="UPF0302"/>
    <property type="match status" value="1"/>
</dbReference>
<dbReference type="Pfam" id="PF08858">
    <property type="entry name" value="IDEAL"/>
    <property type="match status" value="1"/>
</dbReference>
<reference evidence="4 6" key="2">
    <citation type="submission" date="2016-10" db="EMBL/GenBank/DDBJ databases">
        <authorList>
            <person name="Varghese N."/>
            <person name="Submissions S."/>
        </authorList>
    </citation>
    <scope>NUCLEOTIDE SEQUENCE [LARGE SCALE GENOMIC DNA]</scope>
    <source>
        <strain evidence="4 6">DSM 22150</strain>
    </source>
</reference>
<dbReference type="Proteomes" id="UP000199280">
    <property type="component" value="Unassembled WGS sequence"/>
</dbReference>
<dbReference type="EMBL" id="FNYT01000001">
    <property type="protein sequence ID" value="SEI51136.1"/>
    <property type="molecule type" value="Genomic_DNA"/>
</dbReference>
<name>A0A143YAI9_9LACT</name>
<proteinExistence type="inferred from homology"/>
<dbReference type="InterPro" id="IPR011188">
    <property type="entry name" value="UPF0302"/>
</dbReference>
<dbReference type="RefSeq" id="WP_084253729.1">
    <property type="nucleotide sequence ID" value="NZ_FJNB01000001.1"/>
</dbReference>
<dbReference type="PIRSF" id="PIRSF007165">
    <property type="entry name" value="UCP007165"/>
    <property type="match status" value="1"/>
</dbReference>
<dbReference type="Gene3D" id="4.10.810.10">
    <property type="entry name" value="Virus Scaffolding Protein, Chain A"/>
    <property type="match status" value="1"/>
</dbReference>
<dbReference type="Pfam" id="PF08864">
    <property type="entry name" value="UPF0302"/>
    <property type="match status" value="1"/>
</dbReference>
<evidence type="ECO:0000313" key="4">
    <source>
        <dbReference type="EMBL" id="SEI51136.1"/>
    </source>
</evidence>
<accession>A0A143YAI9</accession>
<dbReference type="InterPro" id="IPR014957">
    <property type="entry name" value="IDEAL_dom"/>
</dbReference>
<gene>
    <name evidence="4" type="ORF">SAMN05216375_10173</name>
    <name evidence="3" type="ORF">TR210_195</name>
</gene>
<dbReference type="STRING" id="640938.TR210_195"/>
<dbReference type="InterPro" id="IPR014963">
    <property type="entry name" value="UPF0302_N"/>
</dbReference>
<dbReference type="InterPro" id="IPR038091">
    <property type="entry name" value="UPF0302_N_sf"/>
</dbReference>
<dbReference type="OrthoDB" id="2155814at2"/>
<evidence type="ECO:0000256" key="1">
    <source>
        <dbReference type="HAMAP-Rule" id="MF_00760"/>
    </source>
</evidence>
<organism evidence="3 5">
    <name type="scientific">Trichococcus ilyis</name>
    <dbReference type="NCBI Taxonomy" id="640938"/>
    <lineage>
        <taxon>Bacteria</taxon>
        <taxon>Bacillati</taxon>
        <taxon>Bacillota</taxon>
        <taxon>Bacilli</taxon>
        <taxon>Lactobacillales</taxon>
        <taxon>Carnobacteriaceae</taxon>
        <taxon>Trichococcus</taxon>
    </lineage>
</organism>
<reference evidence="3 5" key="1">
    <citation type="submission" date="2016-02" db="EMBL/GenBank/DDBJ databases">
        <authorList>
            <person name="Wen L."/>
            <person name="He K."/>
            <person name="Yang H."/>
        </authorList>
    </citation>
    <scope>NUCLEOTIDE SEQUENCE [LARGE SCALE GENOMIC DNA]</scope>
    <source>
        <strain evidence="3">Trichococcus_R210</strain>
    </source>
</reference>
<dbReference type="Proteomes" id="UP000076878">
    <property type="component" value="Unassembled WGS sequence"/>
</dbReference>
<protein>
    <recommendedName>
        <fullName evidence="1">UPF0302 protein SAMN05216375_10173</fullName>
    </recommendedName>
</protein>
<dbReference type="AlphaFoldDB" id="A0A143YAI9"/>
<keyword evidence="6" id="KW-1185">Reference proteome</keyword>
<evidence type="ECO:0000313" key="6">
    <source>
        <dbReference type="Proteomes" id="UP000199280"/>
    </source>
</evidence>